<accession>A0A8J6I0D3</accession>
<evidence type="ECO:0000313" key="3">
    <source>
        <dbReference type="Proteomes" id="UP000657177"/>
    </source>
</evidence>
<evidence type="ECO:0000313" key="2">
    <source>
        <dbReference type="EMBL" id="MBA2132022.1"/>
    </source>
</evidence>
<evidence type="ECO:0000256" key="1">
    <source>
        <dbReference type="SAM" id="SignalP"/>
    </source>
</evidence>
<gene>
    <name evidence="2" type="ORF">G5B42_00390</name>
</gene>
<name>A0A8J6I0D3_9FIRM</name>
<feature type="signal peptide" evidence="1">
    <location>
        <begin position="1"/>
        <end position="26"/>
    </location>
</feature>
<reference evidence="2" key="1">
    <citation type="submission" date="2020-06" db="EMBL/GenBank/DDBJ databases">
        <title>Novel chitinolytic bacterium.</title>
        <authorList>
            <person name="Ungkulpasvich U."/>
            <person name="Kosugi A."/>
            <person name="Uke A."/>
        </authorList>
    </citation>
    <scope>NUCLEOTIDE SEQUENCE</scope>
    <source>
        <strain evidence="2">UUS1-1</strain>
    </source>
</reference>
<evidence type="ECO:0008006" key="4">
    <source>
        <dbReference type="Google" id="ProtNLM"/>
    </source>
</evidence>
<proteinExistence type="predicted"/>
<organism evidence="2 3">
    <name type="scientific">Capillibacterium thermochitinicola</name>
    <dbReference type="NCBI Taxonomy" id="2699427"/>
    <lineage>
        <taxon>Bacteria</taxon>
        <taxon>Bacillati</taxon>
        <taxon>Bacillota</taxon>
        <taxon>Capillibacterium</taxon>
    </lineage>
</organism>
<keyword evidence="3" id="KW-1185">Reference proteome</keyword>
<keyword evidence="1" id="KW-0732">Signal</keyword>
<dbReference type="RefSeq" id="WP_181338460.1">
    <property type="nucleotide sequence ID" value="NZ_JAAKDE010000001.1"/>
</dbReference>
<comment type="caution">
    <text evidence="2">The sequence shown here is derived from an EMBL/GenBank/DDBJ whole genome shotgun (WGS) entry which is preliminary data.</text>
</comment>
<protein>
    <recommendedName>
        <fullName evidence="4">Repeat domain-containing protein</fullName>
    </recommendedName>
</protein>
<dbReference type="EMBL" id="JAAKDE010000001">
    <property type="protein sequence ID" value="MBA2132022.1"/>
    <property type="molecule type" value="Genomic_DNA"/>
</dbReference>
<dbReference type="Proteomes" id="UP000657177">
    <property type="component" value="Unassembled WGS sequence"/>
</dbReference>
<sequence>MRKSRGVFFFCFALLLMVLSPLAAQANSDLLNYLPLGANIIQCFALAEFDPDPDGEYLVLYTLKDNFALTLLDLIDGRYQEVYYVNLGKGSSKTGGKMKFGDTGYSYRILHVDDLDGDGILEFWTIFQPEGSSHAELTMHKYKNNCYIAVFTARGQYDLQFMDYEGQFVVHEVNYLGGNPNSNVLTVTSRVWDLRDHQLKGGTDAYQMTREDYRHFSRSRQRPVLFGPEAKKERTTMCWGKALNKLAEIPSGVRAILPLLPGNANLLEWEVEQALDDDIDEEYVFTYLVPSASSPSKIMIQAAMADWDFERCRYRLVPLPFQAYGRARDQEGYLYKSLYILPGKGLNHLAFLGNGLELPSLKLTILNNNGLYMEEAAVFNANWHLQLLEKYENRTLSYQVITADLDKGTGLLKTKVYSAYPEGAYHEFGAFAPAGEEVLTTRGYKERYYHIEEPVWSAGGYEYLLFQTFHEKVDPFANRLPDANFSGPLVDYIFKYLTPFRIHHWVVRDLDRDGKEEALLLMRTDDNLWGWPEYRVGLLRQENGWLQLQELGPAFSNLGDGEPASGVYLADILEGRETEIIFLHREYDLKTRSRKLRLEIYAKQGPAWKRAHEMDLVYDDLLLSSINGELWLYGFAREGQNNEEGTVYGFEWRNGRFNYQQRSNVPRFSAFLNTLSARRTDFLRPEYMVFPPVAEQPAGTDQP</sequence>
<feature type="chain" id="PRO_5035316763" description="Repeat domain-containing protein" evidence="1">
    <location>
        <begin position="27"/>
        <end position="703"/>
    </location>
</feature>
<dbReference type="AlphaFoldDB" id="A0A8J6I0D3"/>